<dbReference type="EMBL" id="BDME01000002">
    <property type="protein sequence ID" value="GAX87660.1"/>
    <property type="molecule type" value="Genomic_DNA"/>
</dbReference>
<gene>
    <name evidence="2" type="ORF">LNAT_P0957</name>
</gene>
<dbReference type="InterPro" id="IPR013785">
    <property type="entry name" value="Aldolase_TIM"/>
</dbReference>
<dbReference type="Proteomes" id="UP000217944">
    <property type="component" value="Unassembled WGS sequence"/>
</dbReference>
<protein>
    <submittedName>
        <fullName evidence="2">Thiamine-phosphate pyrophosphorylase</fullName>
        <ecNumber evidence="2">2.5.1.3</ecNumber>
    </submittedName>
</protein>
<dbReference type="Pfam" id="PF02581">
    <property type="entry name" value="TMP-TENI"/>
    <property type="match status" value="1"/>
</dbReference>
<keyword evidence="3" id="KW-1185">Reference proteome</keyword>
<feature type="domain" description="Thiamine phosphate synthase/TenI" evidence="1">
    <location>
        <begin position="4"/>
        <end position="162"/>
    </location>
</feature>
<proteinExistence type="predicted"/>
<name>A0A292YEX4_9BACT</name>
<keyword evidence="2" id="KW-0808">Transferase</keyword>
<accession>A0A292YEX4</accession>
<evidence type="ECO:0000313" key="3">
    <source>
        <dbReference type="Proteomes" id="UP000217944"/>
    </source>
</evidence>
<dbReference type="OrthoDB" id="5347413at2"/>
<dbReference type="GO" id="GO:0004789">
    <property type="term" value="F:thiamine-phosphate diphosphorylase activity"/>
    <property type="evidence" value="ECO:0007669"/>
    <property type="project" value="UniProtKB-EC"/>
</dbReference>
<organism evidence="2 3">
    <name type="scientific">Lebetimonas natsushimae</name>
    <dbReference type="NCBI Taxonomy" id="1936991"/>
    <lineage>
        <taxon>Bacteria</taxon>
        <taxon>Pseudomonadati</taxon>
        <taxon>Campylobacterota</taxon>
        <taxon>Epsilonproteobacteria</taxon>
        <taxon>Nautiliales</taxon>
        <taxon>Nautiliaceae</taxon>
        <taxon>Lebetimonas</taxon>
    </lineage>
</organism>
<sequence length="177" mass="20619">MLSYFITSSDYPIQQTFKAIKTYKPDFVCYRNKKYFNLNEIIEFAKFAKKYSKIFINYDDLKDEKLLKYFDGIHFPTSKMDLAKKYHGKIKIASTHSIKEVKKAKNLGFDYITFSPVFNSKGRDGLGIEKLNEICEIFPNTIALGGIISEKEIKEIEKSKAIGFGSIRYFLRINNEK</sequence>
<dbReference type="RefSeq" id="WP_096258917.1">
    <property type="nucleotide sequence ID" value="NZ_BDME01000002.1"/>
</dbReference>
<dbReference type="InterPro" id="IPR036206">
    <property type="entry name" value="ThiamineP_synth_sf"/>
</dbReference>
<dbReference type="AlphaFoldDB" id="A0A292YEX4"/>
<dbReference type="SUPFAM" id="SSF51391">
    <property type="entry name" value="Thiamin phosphate synthase"/>
    <property type="match status" value="1"/>
</dbReference>
<evidence type="ECO:0000313" key="2">
    <source>
        <dbReference type="EMBL" id="GAX87660.1"/>
    </source>
</evidence>
<dbReference type="CDD" id="cd00564">
    <property type="entry name" value="TMP_TenI"/>
    <property type="match status" value="1"/>
</dbReference>
<dbReference type="Gene3D" id="3.20.20.70">
    <property type="entry name" value="Aldolase class I"/>
    <property type="match status" value="1"/>
</dbReference>
<comment type="caution">
    <text evidence="2">The sequence shown here is derived from an EMBL/GenBank/DDBJ whole genome shotgun (WGS) entry which is preliminary data.</text>
</comment>
<dbReference type="InterPro" id="IPR022998">
    <property type="entry name" value="ThiamineP_synth_TenI"/>
</dbReference>
<reference evidence="2 3" key="1">
    <citation type="journal article" date="2017" name="Syst. Appl. Microbiol.">
        <title>Lebetimonas natsushimae sp. nov., a novel strictly anaerobic, moderately thermophilic chemoautotroph isolated from a deep-sea hydrothermal vent polychaete nest in the Mid-Okinawa Trough.</title>
        <authorList>
            <person name="Nagata R."/>
            <person name="Takaki Y."/>
            <person name="Tame A."/>
            <person name="Nunoura T."/>
            <person name="Muto H."/>
            <person name="Mino S."/>
            <person name="Sawayama S."/>
            <person name="Takai K."/>
            <person name="Nakagawa S."/>
        </authorList>
    </citation>
    <scope>NUCLEOTIDE SEQUENCE [LARGE SCALE GENOMIC DNA]</scope>
    <source>
        <strain evidence="2 3">HS1857</strain>
    </source>
</reference>
<dbReference type="GO" id="GO:0009228">
    <property type="term" value="P:thiamine biosynthetic process"/>
    <property type="evidence" value="ECO:0007669"/>
    <property type="project" value="UniProtKB-KW"/>
</dbReference>
<dbReference type="EC" id="2.5.1.3" evidence="2"/>
<evidence type="ECO:0000259" key="1">
    <source>
        <dbReference type="Pfam" id="PF02581"/>
    </source>
</evidence>